<dbReference type="Gene3D" id="2.60.40.1930">
    <property type="match status" value="1"/>
</dbReference>
<dbReference type="EMBL" id="FQWB01000001">
    <property type="protein sequence ID" value="SHG00178.1"/>
    <property type="molecule type" value="Genomic_DNA"/>
</dbReference>
<dbReference type="STRING" id="468056.SAMN05443549_1011149"/>
<evidence type="ECO:0000313" key="2">
    <source>
        <dbReference type="Proteomes" id="UP000184516"/>
    </source>
</evidence>
<reference evidence="2" key="1">
    <citation type="submission" date="2016-11" db="EMBL/GenBank/DDBJ databases">
        <authorList>
            <person name="Varghese N."/>
            <person name="Submissions S."/>
        </authorList>
    </citation>
    <scope>NUCLEOTIDE SEQUENCE [LARGE SCALE GENOMIC DNA]</scope>
    <source>
        <strain evidence="2">DSM 19978</strain>
    </source>
</reference>
<organism evidence="1 2">
    <name type="scientific">Flavobacterium fluvii</name>
    <dbReference type="NCBI Taxonomy" id="468056"/>
    <lineage>
        <taxon>Bacteria</taxon>
        <taxon>Pseudomonadati</taxon>
        <taxon>Bacteroidota</taxon>
        <taxon>Flavobacteriia</taxon>
        <taxon>Flavobacteriales</taxon>
        <taxon>Flavobacteriaceae</taxon>
        <taxon>Flavobacterium</taxon>
    </lineage>
</organism>
<dbReference type="RefSeq" id="WP_073368540.1">
    <property type="nucleotide sequence ID" value="NZ_FQWB01000001.1"/>
</dbReference>
<protein>
    <recommendedName>
        <fullName evidence="3">TonB-dependent Receptor Plug Domain</fullName>
    </recommendedName>
</protein>
<name>A0A1M5G923_9FLAO</name>
<evidence type="ECO:0008006" key="3">
    <source>
        <dbReference type="Google" id="ProtNLM"/>
    </source>
</evidence>
<sequence length="788" mass="90175">MKFNFTIFGLLLFIQSFSQTTNNQENIKNLVETYFHYDRENIYVQFNKTVYVNNEDLAFKGYVINKNKYLPDVNTTNVQLAIYNDQKKLVQKQLLYTALGVFEGGIHLNEKFSSGKYYFHFYTNWMNNFTEDESFIQTVEIINRNEPYYAQSKEPNWKSAKIEFFPESGKIINSITNKIGVKLTDCNRKGIKIIEGKVFDSKSKLITQFKTNEMGNGSFYLTPDNNEKYTVQIKTEKLNLIENLPSTQNKGLAISYNNNLSNNILAVVVKTNNAGLTLYQNKKLVLLLHQNGNSILKEFTFDANETEKTLRFDKTNLANGVNTIRVIDEGLNEVAERLIYIETDSKPEVTLEAKTIANDSLMLSVKNNSKKSNLSISILPENNTCITNKQSIIGTMRLNAYLDQPENETYPYFDNNNKTRKQDIELAILNQNKNKYLWSNIKSNPPKITYPSTQGITIKGNIEKKLNSNSKYKISLISMKNKVFEESMIDKNNLFTFENIYVHDSTIVLLQMTNEKNIAKNDKINAKVVVRDSTFVFQPKINLLDCPAIDNTNEPFSFAKLGLDKSIINLNDVVIKGDSKKTKLIHKEKNNMAKAFKITDKDFGNFLDYLSMYGGYRTGFSGTNNSVYIKNKLSDIVRDTDASPTVYIDDQEVFDLNFLFNLSIEEVDEIYIDKMGYSNTNPTGSGTIKIYLKNGMKNDIFQSKNASFMVTHGFTKEIDFSNAPFETAKEFNYFGTLSWTPKAEITTNNSFEIKSLKANQKEIQVLLEGFSEDGELISEIRKIPVSNL</sequence>
<gene>
    <name evidence="1" type="ORF">SAMN05443549_1011149</name>
</gene>
<accession>A0A1M5G923</accession>
<dbReference type="OrthoDB" id="679547at2"/>
<keyword evidence="2" id="KW-1185">Reference proteome</keyword>
<dbReference type="AlphaFoldDB" id="A0A1M5G923"/>
<dbReference type="Proteomes" id="UP000184516">
    <property type="component" value="Unassembled WGS sequence"/>
</dbReference>
<proteinExistence type="predicted"/>
<evidence type="ECO:0000313" key="1">
    <source>
        <dbReference type="EMBL" id="SHG00178.1"/>
    </source>
</evidence>